<evidence type="ECO:0000256" key="1">
    <source>
        <dbReference type="SAM" id="Coils"/>
    </source>
</evidence>
<evidence type="ECO:0000256" key="2">
    <source>
        <dbReference type="SAM" id="MobiDB-lite"/>
    </source>
</evidence>
<evidence type="ECO:0000313" key="5">
    <source>
        <dbReference type="EMBL" id="TDO96833.1"/>
    </source>
</evidence>
<dbReference type="RefSeq" id="WP_133504331.1">
    <property type="nucleotide sequence ID" value="NZ_SNXC01000013.1"/>
</dbReference>
<keyword evidence="1" id="KW-0175">Coiled coil</keyword>
<evidence type="ECO:0000256" key="3">
    <source>
        <dbReference type="SAM" id="Phobius"/>
    </source>
</evidence>
<dbReference type="OrthoDB" id="6097645at2"/>
<feature type="signal peptide" evidence="4">
    <location>
        <begin position="1"/>
        <end position="24"/>
    </location>
</feature>
<keyword evidence="6" id="KW-1185">Reference proteome</keyword>
<proteinExistence type="predicted"/>
<feature type="chain" id="PRO_5020225941" evidence="4">
    <location>
        <begin position="25"/>
        <end position="697"/>
    </location>
</feature>
<feature type="coiled-coil region" evidence="1">
    <location>
        <begin position="259"/>
        <end position="307"/>
    </location>
</feature>
<keyword evidence="4" id="KW-0732">Signal</keyword>
<dbReference type="EMBL" id="SNXC01000013">
    <property type="protein sequence ID" value="TDO96833.1"/>
    <property type="molecule type" value="Genomic_DNA"/>
</dbReference>
<dbReference type="PROSITE" id="PS51257">
    <property type="entry name" value="PROKAR_LIPOPROTEIN"/>
    <property type="match status" value="1"/>
</dbReference>
<feature type="region of interest" description="Disordered" evidence="2">
    <location>
        <begin position="24"/>
        <end position="81"/>
    </location>
</feature>
<name>A0A4R6M674_9GAMM</name>
<dbReference type="Proteomes" id="UP000294656">
    <property type="component" value="Unassembled WGS sequence"/>
</dbReference>
<evidence type="ECO:0000256" key="4">
    <source>
        <dbReference type="SAM" id="SignalP"/>
    </source>
</evidence>
<reference evidence="5 6" key="1">
    <citation type="submission" date="2019-03" db="EMBL/GenBank/DDBJ databases">
        <title>Genomic Encyclopedia of Type Strains, Phase III (KMG-III): the genomes of soil and plant-associated and newly described type strains.</title>
        <authorList>
            <person name="Whitman W."/>
        </authorList>
    </citation>
    <scope>NUCLEOTIDE SEQUENCE [LARGE SCALE GENOMIC DNA]</scope>
    <source>
        <strain evidence="5 6">CECT 7378</strain>
    </source>
</reference>
<accession>A0A4R6M674</accession>
<feature type="compositionally biased region" description="Polar residues" evidence="2">
    <location>
        <begin position="24"/>
        <end position="36"/>
    </location>
</feature>
<organism evidence="5 6">
    <name type="scientific">Marinomonas balearica</name>
    <dbReference type="NCBI Taxonomy" id="491947"/>
    <lineage>
        <taxon>Bacteria</taxon>
        <taxon>Pseudomonadati</taxon>
        <taxon>Pseudomonadota</taxon>
        <taxon>Gammaproteobacteria</taxon>
        <taxon>Oceanospirillales</taxon>
        <taxon>Oceanospirillaceae</taxon>
        <taxon>Marinomonas</taxon>
    </lineage>
</organism>
<keyword evidence="3" id="KW-0812">Transmembrane</keyword>
<keyword evidence="3" id="KW-0472">Membrane</keyword>
<dbReference type="AlphaFoldDB" id="A0A4R6M674"/>
<dbReference type="SUPFAM" id="SSF57997">
    <property type="entry name" value="Tropomyosin"/>
    <property type="match status" value="1"/>
</dbReference>
<feature type="coiled-coil region" evidence="1">
    <location>
        <begin position="417"/>
        <end position="535"/>
    </location>
</feature>
<comment type="caution">
    <text evidence="5">The sequence shown here is derived from an EMBL/GenBank/DDBJ whole genome shotgun (WGS) entry which is preliminary data.</text>
</comment>
<gene>
    <name evidence="5" type="ORF">DFP79_2602</name>
</gene>
<sequence length="697" mass="77340">MKNRYAALAPVALGVLLSACSTTSKEGESQLTQTDLNAVPVLSSEQELSTRSKDAASEPTRDPESRQTVVSETSNQDELNQAKQRIADLESKLQNRESKIALLESKIVQNNETISQLHVQLDEKDRQILAISQSTDNSVESLDELKRTRAQRDELENSYASLKIENDELRNELLDLSKENAQLSSELASARQELDVLSIASPSQEEIAQVQKQENSEVAVAEEVPNGPHVETVSKNEFMALNDSFRTLDSAHLMLSKDYRDLQLQYADLKGERDALAKQNKSDRQNIQRLNNENLRLGGALSEARAQHQILWDKIRVQGDVISSLEDENAQLSRSSVKVVNVSSPVVQTADGQRAETQVAKSEKSDVDGTEGESVAQANVDGTRVQNTDIINNGTVAKAPTDDARNVSDSAALNAKIVRLESELTAQNRIISDYQNQVFALENTLQQEGGAYESLEQKWRTLEKQIKTAEQENRLLTAELRALERMLVENDEKQKQLSNVLADLRSDKQKLRDDLEALEVVAEQNSQEKLALEAQVNNLIPFEGAVLSLQTQLKSQVSDVSWTIPEKAIVNDVFEVLVSADIENPVLGQTYLAELYVDSAIDMLSAREAESVVEEGVVKFRWRLGGLAEIPKATVNLVITQQMNYQDEIIKRPVYKGENSLQLQNNNLFEKYGLWGIAILAALGGGFLVGKLGRPKT</sequence>
<protein>
    <submittedName>
        <fullName evidence="5">Uncharacterized protein</fullName>
    </submittedName>
</protein>
<feature type="compositionally biased region" description="Polar residues" evidence="2">
    <location>
        <begin position="66"/>
        <end position="81"/>
    </location>
</feature>
<feature type="transmembrane region" description="Helical" evidence="3">
    <location>
        <begin position="672"/>
        <end position="690"/>
    </location>
</feature>
<feature type="compositionally biased region" description="Basic and acidic residues" evidence="2">
    <location>
        <begin position="48"/>
        <end position="65"/>
    </location>
</feature>
<evidence type="ECO:0000313" key="6">
    <source>
        <dbReference type="Proteomes" id="UP000294656"/>
    </source>
</evidence>
<dbReference type="Gene3D" id="1.10.287.1490">
    <property type="match status" value="1"/>
</dbReference>
<feature type="coiled-coil region" evidence="1">
    <location>
        <begin position="138"/>
        <end position="200"/>
    </location>
</feature>
<keyword evidence="3" id="KW-1133">Transmembrane helix</keyword>